<dbReference type="InterPro" id="IPR000878">
    <property type="entry name" value="4pyrrol_Mease"/>
</dbReference>
<evidence type="ECO:0000256" key="2">
    <source>
        <dbReference type="ARBA" id="ARBA00022552"/>
    </source>
</evidence>
<proteinExistence type="inferred from homology"/>
<evidence type="ECO:0000256" key="3">
    <source>
        <dbReference type="ARBA" id="ARBA00022603"/>
    </source>
</evidence>
<evidence type="ECO:0000259" key="7">
    <source>
        <dbReference type="Pfam" id="PF00590"/>
    </source>
</evidence>
<dbReference type="Pfam" id="PF00590">
    <property type="entry name" value="TP_methylase"/>
    <property type="match status" value="1"/>
</dbReference>
<comment type="similarity">
    <text evidence="6">Belongs to the methyltransferase superfamily. RsmI family.</text>
</comment>
<keyword evidence="2 6" id="KW-0698">rRNA processing</keyword>
<evidence type="ECO:0000256" key="6">
    <source>
        <dbReference type="HAMAP-Rule" id="MF_01877"/>
    </source>
</evidence>
<dbReference type="PIRSF" id="PIRSF005917">
    <property type="entry name" value="MTase_YraL"/>
    <property type="match status" value="1"/>
</dbReference>
<keyword evidence="3 6" id="KW-0489">Methyltransferase</keyword>
<accession>A0A3P3XJP9</accession>
<feature type="domain" description="Tetrapyrrole methylase" evidence="7">
    <location>
        <begin position="8"/>
        <end position="208"/>
    </location>
</feature>
<evidence type="ECO:0000313" key="8">
    <source>
        <dbReference type="EMBL" id="SLM13946.1"/>
    </source>
</evidence>
<dbReference type="NCBIfam" id="TIGR00096">
    <property type="entry name" value="16S rRNA (cytidine(1402)-2'-O)-methyltransferase"/>
    <property type="match status" value="1"/>
</dbReference>
<name>A0A3P3XJP9_9SPIR</name>
<gene>
    <name evidence="6 8" type="primary">rsmI</name>
    <name evidence="8" type="ORF">SPIROBIBN47_30032</name>
</gene>
<comment type="subcellular location">
    <subcellularLocation>
        <location evidence="6">Cytoplasm</location>
    </subcellularLocation>
</comment>
<dbReference type="PANTHER" id="PTHR46111">
    <property type="entry name" value="RIBOSOMAL RNA SMALL SUBUNIT METHYLTRANSFERASE I"/>
    <property type="match status" value="1"/>
</dbReference>
<reference evidence="8" key="1">
    <citation type="submission" date="2017-02" db="EMBL/GenBank/DDBJ databases">
        <authorList>
            <person name="Regsiter A."/>
            <person name="William W."/>
        </authorList>
    </citation>
    <scope>NUCLEOTIDE SEQUENCE</scope>
    <source>
        <strain evidence="8">Bib</strain>
    </source>
</reference>
<dbReference type="InterPro" id="IPR035996">
    <property type="entry name" value="4pyrrol_Methylase_sf"/>
</dbReference>
<dbReference type="InterPro" id="IPR018063">
    <property type="entry name" value="SAM_MeTrfase_RsmI_CS"/>
</dbReference>
<dbReference type="GO" id="GO:0005737">
    <property type="term" value="C:cytoplasm"/>
    <property type="evidence" value="ECO:0007669"/>
    <property type="project" value="UniProtKB-SubCell"/>
</dbReference>
<dbReference type="GO" id="GO:0070677">
    <property type="term" value="F:rRNA (cytosine-2'-O-)-methyltransferase activity"/>
    <property type="evidence" value="ECO:0007669"/>
    <property type="project" value="UniProtKB-UniRule"/>
</dbReference>
<comment type="function">
    <text evidence="6">Catalyzes the 2'-O-methylation of the ribose of cytidine 1402 (C1402) in 16S rRNA.</text>
</comment>
<dbReference type="SUPFAM" id="SSF53790">
    <property type="entry name" value="Tetrapyrrole methylase"/>
    <property type="match status" value="1"/>
</dbReference>
<dbReference type="AlphaFoldDB" id="A0A3P3XJP9"/>
<protein>
    <recommendedName>
        <fullName evidence="6">Ribosomal RNA small subunit methyltransferase I</fullName>
        <ecNumber evidence="6">2.1.1.198</ecNumber>
    </recommendedName>
    <alternativeName>
        <fullName evidence="6">16S rRNA 2'-O-ribose C1402 methyltransferase</fullName>
    </alternativeName>
    <alternativeName>
        <fullName evidence="6">rRNA (cytidine-2'-O-)-methyltransferase RsmI</fullName>
    </alternativeName>
</protein>
<sequence length="240" mass="25954">MQYKTVSTLYMVATPIGNLGDITLRGLETLKAVDVVACEDTRHTLKLLSHFDIHKPLVSCHANDEQRGAERVAALLDEGKNVAYCSDAGTPGLSDPGAVLVREARSRGHVIVPIPGPSAFATLISAAGISGRTFLFDGFLSPKPGKRRARLKELLARGESFVLYESPFRVGKLLDDIASIEPERCICIGRELTKIHEEIVRGTASELAPRFPADSAKGEFCLIVEGRGSEQPDSKRGKDS</sequence>
<dbReference type="CDD" id="cd11648">
    <property type="entry name" value="RsmI"/>
    <property type="match status" value="1"/>
</dbReference>
<dbReference type="Gene3D" id="3.40.1010.10">
    <property type="entry name" value="Cobalt-precorrin-4 Transmethylase, Domain 1"/>
    <property type="match status" value="1"/>
</dbReference>
<keyword evidence="1 6" id="KW-0963">Cytoplasm</keyword>
<dbReference type="InterPro" id="IPR014776">
    <property type="entry name" value="4pyrrole_Mease_sub2"/>
</dbReference>
<dbReference type="InterPro" id="IPR008189">
    <property type="entry name" value="rRNA_ssu_MeTfrase_I"/>
</dbReference>
<evidence type="ECO:0000256" key="4">
    <source>
        <dbReference type="ARBA" id="ARBA00022679"/>
    </source>
</evidence>
<dbReference type="PANTHER" id="PTHR46111:SF1">
    <property type="entry name" value="RIBOSOMAL RNA SMALL SUBUNIT METHYLTRANSFERASE I"/>
    <property type="match status" value="1"/>
</dbReference>
<comment type="catalytic activity">
    <reaction evidence="6">
        <text>cytidine(1402) in 16S rRNA + S-adenosyl-L-methionine = 2'-O-methylcytidine(1402) in 16S rRNA + S-adenosyl-L-homocysteine + H(+)</text>
        <dbReference type="Rhea" id="RHEA:42924"/>
        <dbReference type="Rhea" id="RHEA-COMP:10285"/>
        <dbReference type="Rhea" id="RHEA-COMP:10286"/>
        <dbReference type="ChEBI" id="CHEBI:15378"/>
        <dbReference type="ChEBI" id="CHEBI:57856"/>
        <dbReference type="ChEBI" id="CHEBI:59789"/>
        <dbReference type="ChEBI" id="CHEBI:74495"/>
        <dbReference type="ChEBI" id="CHEBI:82748"/>
        <dbReference type="EC" id="2.1.1.198"/>
    </reaction>
</comment>
<evidence type="ECO:0000256" key="5">
    <source>
        <dbReference type="ARBA" id="ARBA00022691"/>
    </source>
</evidence>
<organism evidence="8">
    <name type="scientific">uncultured spirochete</name>
    <dbReference type="NCBI Taxonomy" id="156406"/>
    <lineage>
        <taxon>Bacteria</taxon>
        <taxon>Pseudomonadati</taxon>
        <taxon>Spirochaetota</taxon>
        <taxon>Spirochaetia</taxon>
        <taxon>Spirochaetales</taxon>
        <taxon>environmental samples</taxon>
    </lineage>
</organism>
<keyword evidence="5 6" id="KW-0949">S-adenosyl-L-methionine</keyword>
<dbReference type="HAMAP" id="MF_01877">
    <property type="entry name" value="16SrRNA_methyltr_I"/>
    <property type="match status" value="1"/>
</dbReference>
<dbReference type="EMBL" id="FWDM01000023">
    <property type="protein sequence ID" value="SLM13946.1"/>
    <property type="molecule type" value="Genomic_DNA"/>
</dbReference>
<evidence type="ECO:0000256" key="1">
    <source>
        <dbReference type="ARBA" id="ARBA00022490"/>
    </source>
</evidence>
<keyword evidence="4 6" id="KW-0808">Transferase</keyword>
<dbReference type="Gene3D" id="3.30.950.10">
    <property type="entry name" value="Methyltransferase, Cobalt-precorrin-4 Transmethylase, Domain 2"/>
    <property type="match status" value="1"/>
</dbReference>
<dbReference type="PROSITE" id="PS01296">
    <property type="entry name" value="RSMI"/>
    <property type="match status" value="1"/>
</dbReference>
<dbReference type="FunFam" id="3.40.1010.10:FF:000007">
    <property type="entry name" value="Ribosomal RNA small subunit methyltransferase I"/>
    <property type="match status" value="1"/>
</dbReference>
<dbReference type="EC" id="2.1.1.198" evidence="6"/>
<dbReference type="InterPro" id="IPR014777">
    <property type="entry name" value="4pyrrole_Mease_sub1"/>
</dbReference>